<dbReference type="Gene3D" id="3.20.20.70">
    <property type="entry name" value="Aldolase class I"/>
    <property type="match status" value="1"/>
</dbReference>
<evidence type="ECO:0000313" key="4">
    <source>
        <dbReference type="Proteomes" id="UP000663505"/>
    </source>
</evidence>
<proteinExistence type="inferred from homology"/>
<organism evidence="3 4">
    <name type="scientific">Alicyclobacillus mengziensis</name>
    <dbReference type="NCBI Taxonomy" id="2931921"/>
    <lineage>
        <taxon>Bacteria</taxon>
        <taxon>Bacillati</taxon>
        <taxon>Bacillota</taxon>
        <taxon>Bacilli</taxon>
        <taxon>Bacillales</taxon>
        <taxon>Alicyclobacillaceae</taxon>
        <taxon>Alicyclobacillus</taxon>
    </lineage>
</organism>
<comment type="similarity">
    <text evidence="1">Belongs to the phosphosulfolactate synthase family.</text>
</comment>
<sequence length="328" mass="36198">MNEPNWWELLSDPLPGRVQKPRLSGLTMVIDTGIPLSMLTDLLQMAADHVDYWKFGFASAGVCSAESIRSKVSLCQEYGVFAYPGGTSLEIAIVQNVWQPYLESLWRAGIRVVEVSDGTINLPVYTRRQVIRAAKEMGFTVLSEVGKKEEGTFLVIDEQVALIRGDLAAGAEYVLVEGREGGESVGVYGPHGEVRVSDVDALANALGPLSTRLIWEAPQKKQQIYHIRRFGNRVNLGNIRPLDIVALESIRRGLRSDTFSLSLPQDDSNVIGKGEQSAVAEEANADGPSRPVLWKQNQSPMPKKRVSSEAQRRPQKEDPHRLDKPGAK</sequence>
<dbReference type="InterPro" id="IPR003830">
    <property type="entry name" value="ComA_synth"/>
</dbReference>
<dbReference type="SUPFAM" id="SSF102110">
    <property type="entry name" value="(2r)-phospho-3-sulfolactate synthase ComA"/>
    <property type="match status" value="1"/>
</dbReference>
<protein>
    <submittedName>
        <fullName evidence="3">Phosphosulfolactate synthase</fullName>
    </submittedName>
</protein>
<name>A0A9X7Z4X7_9BACL</name>
<reference evidence="3 4" key="1">
    <citation type="submission" date="2021-02" db="EMBL/GenBank/DDBJ databases">
        <title>Alicyclobacillus curvatus sp. nov. and Alicyclobacillus mengziensis sp. nov., two acidophilic bacteria isolated from acid mine drainage.</title>
        <authorList>
            <person name="Huang Y."/>
        </authorList>
    </citation>
    <scope>NUCLEOTIDE SEQUENCE [LARGE SCALE GENOMIC DNA]</scope>
    <source>
        <strain evidence="3 4">S30H14</strain>
    </source>
</reference>
<accession>A0A9X7Z4X7</accession>
<feature type="region of interest" description="Disordered" evidence="2">
    <location>
        <begin position="275"/>
        <end position="328"/>
    </location>
</feature>
<evidence type="ECO:0000256" key="2">
    <source>
        <dbReference type="SAM" id="MobiDB-lite"/>
    </source>
</evidence>
<gene>
    <name evidence="3" type="ORF">JZ786_18120</name>
</gene>
<dbReference type="EMBL" id="CP071182">
    <property type="protein sequence ID" value="QSO46384.1"/>
    <property type="molecule type" value="Genomic_DNA"/>
</dbReference>
<feature type="compositionally biased region" description="Basic and acidic residues" evidence="2">
    <location>
        <begin position="306"/>
        <end position="328"/>
    </location>
</feature>
<dbReference type="InterPro" id="IPR013785">
    <property type="entry name" value="Aldolase_TIM"/>
</dbReference>
<dbReference type="RefSeq" id="WP_206655753.1">
    <property type="nucleotide sequence ID" value="NZ_CP071182.1"/>
</dbReference>
<dbReference type="Proteomes" id="UP000663505">
    <property type="component" value="Chromosome"/>
</dbReference>
<evidence type="ECO:0000313" key="3">
    <source>
        <dbReference type="EMBL" id="QSO46384.1"/>
    </source>
</evidence>
<dbReference type="Pfam" id="PF02679">
    <property type="entry name" value="ComA"/>
    <property type="match status" value="1"/>
</dbReference>
<dbReference type="InterPro" id="IPR036112">
    <property type="entry name" value="ComA_synth_sf"/>
</dbReference>
<dbReference type="KEGG" id="afx:JZ786_18120"/>
<dbReference type="AlphaFoldDB" id="A0A9X7Z4X7"/>
<evidence type="ECO:0000256" key="1">
    <source>
        <dbReference type="ARBA" id="ARBA00010424"/>
    </source>
</evidence>
<keyword evidence="4" id="KW-1185">Reference proteome</keyword>